<name>A0ABV6NVE8_9ACTN</name>
<dbReference type="RefSeq" id="WP_377337973.1">
    <property type="nucleotide sequence ID" value="NZ_JBHLUE010000008.1"/>
</dbReference>
<gene>
    <name evidence="2" type="ORF">ACFFHU_11395</name>
</gene>
<dbReference type="Proteomes" id="UP001589894">
    <property type="component" value="Unassembled WGS sequence"/>
</dbReference>
<dbReference type="NCBIfam" id="TIGR03544">
    <property type="entry name" value="DivI1A_domain"/>
    <property type="match status" value="1"/>
</dbReference>
<comment type="caution">
    <text evidence="2">The sequence shown here is derived from an EMBL/GenBank/DDBJ whole genome shotgun (WGS) entry which is preliminary data.</text>
</comment>
<proteinExistence type="predicted"/>
<evidence type="ECO:0000256" key="1">
    <source>
        <dbReference type="SAM" id="MobiDB-lite"/>
    </source>
</evidence>
<feature type="compositionally biased region" description="Basic and acidic residues" evidence="1">
    <location>
        <begin position="151"/>
        <end position="160"/>
    </location>
</feature>
<sequence length="258" mass="25597">MGQLLLILVAAVTVAAVVFGVAVLVTGGDPGLAPAEPDGRSVPLPSSRPLREGDIGDVRFDTAVRGYRMGQVDDAMRRAAYDIGYKDELISVLEAEVAALRDGRTDDADSLRRSRELALAAAAPVDRETAAGAAADEAPEDVAGGAARPVTGRDGDRPEGEPALVAAGTQPAAAVATADPDAPTRPVGTADPDAGSGAVGTDPDASTRAVGAAAPDASARPVGSAVPMGNVVPTDGPASEAGAVGTIPPDTPARSERA</sequence>
<feature type="region of interest" description="Disordered" evidence="1">
    <location>
        <begin position="123"/>
        <end position="258"/>
    </location>
</feature>
<feature type="region of interest" description="Disordered" evidence="1">
    <location>
        <begin position="32"/>
        <end position="52"/>
    </location>
</feature>
<accession>A0ABV6NVE8</accession>
<feature type="compositionally biased region" description="Low complexity" evidence="1">
    <location>
        <begin position="162"/>
        <end position="187"/>
    </location>
</feature>
<keyword evidence="3" id="KW-1185">Reference proteome</keyword>
<reference evidence="2 3" key="1">
    <citation type="submission" date="2024-09" db="EMBL/GenBank/DDBJ databases">
        <authorList>
            <person name="Sun Q."/>
            <person name="Mori K."/>
        </authorList>
    </citation>
    <scope>NUCLEOTIDE SEQUENCE [LARGE SCALE GENOMIC DNA]</scope>
    <source>
        <strain evidence="2 3">TBRC 2205</strain>
    </source>
</reference>
<feature type="compositionally biased region" description="Low complexity" evidence="1">
    <location>
        <begin position="130"/>
        <end position="147"/>
    </location>
</feature>
<dbReference type="EMBL" id="JBHLUE010000008">
    <property type="protein sequence ID" value="MFC0564735.1"/>
    <property type="molecule type" value="Genomic_DNA"/>
</dbReference>
<protein>
    <submittedName>
        <fullName evidence="2">DivIVA domain-containing protein</fullName>
    </submittedName>
</protein>
<evidence type="ECO:0000313" key="2">
    <source>
        <dbReference type="EMBL" id="MFC0564735.1"/>
    </source>
</evidence>
<dbReference type="InterPro" id="IPR019933">
    <property type="entry name" value="DivIVA_domain"/>
</dbReference>
<organism evidence="2 3">
    <name type="scientific">Plantactinospora siamensis</name>
    <dbReference type="NCBI Taxonomy" id="555372"/>
    <lineage>
        <taxon>Bacteria</taxon>
        <taxon>Bacillati</taxon>
        <taxon>Actinomycetota</taxon>
        <taxon>Actinomycetes</taxon>
        <taxon>Micromonosporales</taxon>
        <taxon>Micromonosporaceae</taxon>
        <taxon>Plantactinospora</taxon>
    </lineage>
</organism>
<evidence type="ECO:0000313" key="3">
    <source>
        <dbReference type="Proteomes" id="UP001589894"/>
    </source>
</evidence>